<dbReference type="Gene3D" id="3.50.30.20">
    <property type="entry name" value="Carbamoyl-phosphate synthase small subunit, N-terminal domain"/>
    <property type="match status" value="1"/>
</dbReference>
<dbReference type="PRINTS" id="PR00096">
    <property type="entry name" value="GATASE"/>
</dbReference>
<dbReference type="PRINTS" id="PR00099">
    <property type="entry name" value="CPSGATASE"/>
</dbReference>
<feature type="binding site" evidence="8">
    <location>
        <position position="246"/>
    </location>
    <ligand>
        <name>L-glutamine</name>
        <dbReference type="ChEBI" id="CHEBI:58359"/>
    </ligand>
</feature>
<protein>
    <recommendedName>
        <fullName evidence="8">Carbamoyl phosphate synthase small chain</fullName>
        <ecNumber evidence="8">6.3.5.5</ecNumber>
    </recommendedName>
    <alternativeName>
        <fullName evidence="8">Carbamoyl phosphate synthetase glutamine chain</fullName>
    </alternativeName>
</protein>
<feature type="binding site" evidence="8">
    <location>
        <position position="249"/>
    </location>
    <ligand>
        <name>L-glutamine</name>
        <dbReference type="ChEBI" id="CHEBI:58359"/>
    </ligand>
</feature>
<evidence type="ECO:0000256" key="4">
    <source>
        <dbReference type="ARBA" id="ARBA00022741"/>
    </source>
</evidence>
<dbReference type="GO" id="GO:0004359">
    <property type="term" value="F:glutaminase activity"/>
    <property type="evidence" value="ECO:0007669"/>
    <property type="project" value="RHEA"/>
</dbReference>
<comment type="pathway">
    <text evidence="1 8">Amino-acid biosynthesis; L-arginine biosynthesis; carbamoyl phosphate from bicarbonate: step 1/1.</text>
</comment>
<dbReference type="Pfam" id="PF00117">
    <property type="entry name" value="GATase"/>
    <property type="match status" value="1"/>
</dbReference>
<keyword evidence="6 8" id="KW-0315">Glutamine amidotransferase</keyword>
<dbReference type="EC" id="6.3.5.5" evidence="8"/>
<reference evidence="10 11" key="1">
    <citation type="journal article" date="2016" name="Nat. Commun.">
        <title>Thousands of microbial genomes shed light on interconnected biogeochemical processes in an aquifer system.</title>
        <authorList>
            <person name="Anantharaman K."/>
            <person name="Brown C.T."/>
            <person name="Hug L.A."/>
            <person name="Sharon I."/>
            <person name="Castelle C.J."/>
            <person name="Probst A.J."/>
            <person name="Thomas B.C."/>
            <person name="Singh A."/>
            <person name="Wilkins M.J."/>
            <person name="Karaoz U."/>
            <person name="Brodie E.L."/>
            <person name="Williams K.H."/>
            <person name="Hubbard S.S."/>
            <person name="Banfield J.F."/>
        </authorList>
    </citation>
    <scope>NUCLEOTIDE SEQUENCE [LARGE SCALE GENOMIC DNA]</scope>
</reference>
<evidence type="ECO:0000256" key="2">
    <source>
        <dbReference type="ARBA" id="ARBA00007800"/>
    </source>
</evidence>
<dbReference type="PRINTS" id="PR00097">
    <property type="entry name" value="ANTSNTHASEII"/>
</dbReference>
<feature type="active site" description="Nucleophile" evidence="8">
    <location>
        <position position="245"/>
    </location>
</feature>
<keyword evidence="5 8" id="KW-0067">ATP-binding</keyword>
<dbReference type="InterPro" id="IPR050472">
    <property type="entry name" value="Anth_synth/Amidotransfase"/>
</dbReference>
<comment type="pathway">
    <text evidence="8">Pyrimidine metabolism; UMP biosynthesis via de novo pathway; (S)-dihydroorotate from bicarbonate: step 1/3.</text>
</comment>
<evidence type="ECO:0000313" key="10">
    <source>
        <dbReference type="EMBL" id="OGI67776.1"/>
    </source>
</evidence>
<feature type="binding site" evidence="8">
    <location>
        <position position="49"/>
    </location>
    <ligand>
        <name>L-glutamine</name>
        <dbReference type="ChEBI" id="CHEBI:58359"/>
    </ligand>
</feature>
<dbReference type="InterPro" id="IPR017926">
    <property type="entry name" value="GATASE"/>
</dbReference>
<dbReference type="Pfam" id="PF00988">
    <property type="entry name" value="CPSase_sm_chain"/>
    <property type="match status" value="1"/>
</dbReference>
<dbReference type="SMART" id="SM01097">
    <property type="entry name" value="CPSase_sm_chain"/>
    <property type="match status" value="1"/>
</dbReference>
<dbReference type="PANTHER" id="PTHR43418">
    <property type="entry name" value="MULTIFUNCTIONAL TRYPTOPHAN BIOSYNTHESIS PROTEIN-RELATED"/>
    <property type="match status" value="1"/>
</dbReference>
<keyword evidence="8" id="KW-0665">Pyrimidine biosynthesis</keyword>
<dbReference type="Proteomes" id="UP000178235">
    <property type="component" value="Unassembled WGS sequence"/>
</dbReference>
<gene>
    <name evidence="8" type="primary">carA</name>
    <name evidence="10" type="ORF">A2738_00470</name>
</gene>
<feature type="binding site" evidence="8">
    <location>
        <position position="219"/>
    </location>
    <ligand>
        <name>L-glutamine</name>
        <dbReference type="ChEBI" id="CHEBI:58359"/>
    </ligand>
</feature>
<comment type="catalytic activity">
    <reaction evidence="7 8">
        <text>hydrogencarbonate + L-glutamine + 2 ATP + H2O = carbamoyl phosphate + L-glutamate + 2 ADP + phosphate + 2 H(+)</text>
        <dbReference type="Rhea" id="RHEA:18633"/>
        <dbReference type="ChEBI" id="CHEBI:15377"/>
        <dbReference type="ChEBI" id="CHEBI:15378"/>
        <dbReference type="ChEBI" id="CHEBI:17544"/>
        <dbReference type="ChEBI" id="CHEBI:29985"/>
        <dbReference type="ChEBI" id="CHEBI:30616"/>
        <dbReference type="ChEBI" id="CHEBI:43474"/>
        <dbReference type="ChEBI" id="CHEBI:58228"/>
        <dbReference type="ChEBI" id="CHEBI:58359"/>
        <dbReference type="ChEBI" id="CHEBI:456216"/>
        <dbReference type="EC" id="6.3.5.5"/>
    </reaction>
</comment>
<feature type="region of interest" description="CPSase" evidence="8">
    <location>
        <begin position="1"/>
        <end position="168"/>
    </location>
</feature>
<keyword evidence="4 8" id="KW-0547">Nucleotide-binding</keyword>
<evidence type="ECO:0000256" key="7">
    <source>
        <dbReference type="ARBA" id="ARBA00048816"/>
    </source>
</evidence>
<comment type="catalytic activity">
    <reaction evidence="8">
        <text>L-glutamine + H2O = L-glutamate + NH4(+)</text>
        <dbReference type="Rhea" id="RHEA:15889"/>
        <dbReference type="ChEBI" id="CHEBI:15377"/>
        <dbReference type="ChEBI" id="CHEBI:28938"/>
        <dbReference type="ChEBI" id="CHEBI:29985"/>
        <dbReference type="ChEBI" id="CHEBI:58359"/>
    </reaction>
</comment>
<dbReference type="PROSITE" id="PS51273">
    <property type="entry name" value="GATASE_TYPE_1"/>
    <property type="match status" value="1"/>
</dbReference>
<feature type="binding site" evidence="8">
    <location>
        <position position="289"/>
    </location>
    <ligand>
        <name>L-glutamine</name>
        <dbReference type="ChEBI" id="CHEBI:58359"/>
    </ligand>
</feature>
<dbReference type="GO" id="GO:0044205">
    <property type="term" value="P:'de novo' UMP biosynthetic process"/>
    <property type="evidence" value="ECO:0007669"/>
    <property type="project" value="UniProtKB-UniRule"/>
</dbReference>
<evidence type="ECO:0000256" key="3">
    <source>
        <dbReference type="ARBA" id="ARBA00022598"/>
    </source>
</evidence>
<feature type="binding site" evidence="8">
    <location>
        <position position="290"/>
    </location>
    <ligand>
        <name>L-glutamine</name>
        <dbReference type="ChEBI" id="CHEBI:58359"/>
    </ligand>
</feature>
<dbReference type="UniPathway" id="UPA00068">
    <property type="reaction ID" value="UER00171"/>
</dbReference>
<dbReference type="EMBL" id="MFTS01000010">
    <property type="protein sequence ID" value="OGI67776.1"/>
    <property type="molecule type" value="Genomic_DNA"/>
</dbReference>
<feature type="binding site" evidence="8">
    <location>
        <position position="217"/>
    </location>
    <ligand>
        <name>L-glutamine</name>
        <dbReference type="ChEBI" id="CHEBI:58359"/>
    </ligand>
</feature>
<comment type="similarity">
    <text evidence="2 8">Belongs to the CarA family.</text>
</comment>
<proteinExistence type="inferred from homology"/>
<dbReference type="NCBIfam" id="TIGR01368">
    <property type="entry name" value="CPSaseIIsmall"/>
    <property type="match status" value="1"/>
</dbReference>
<organism evidence="10 11">
    <name type="scientific">Candidatus Nomurabacteria bacterium RIFCSPHIGHO2_01_FULL_42_15</name>
    <dbReference type="NCBI Taxonomy" id="1801742"/>
    <lineage>
        <taxon>Bacteria</taxon>
        <taxon>Candidatus Nomuraibacteriota</taxon>
    </lineage>
</organism>
<dbReference type="HAMAP" id="MF_01209">
    <property type="entry name" value="CPSase_S_chain"/>
    <property type="match status" value="1"/>
</dbReference>
<dbReference type="NCBIfam" id="NF009475">
    <property type="entry name" value="PRK12838.1"/>
    <property type="match status" value="1"/>
</dbReference>
<keyword evidence="8" id="KW-0055">Arginine biosynthesis</keyword>
<dbReference type="GO" id="GO:0005524">
    <property type="term" value="F:ATP binding"/>
    <property type="evidence" value="ECO:0007669"/>
    <property type="project" value="UniProtKB-UniRule"/>
</dbReference>
<dbReference type="GO" id="GO:0006526">
    <property type="term" value="P:L-arginine biosynthetic process"/>
    <property type="evidence" value="ECO:0007669"/>
    <property type="project" value="UniProtKB-UniRule"/>
</dbReference>
<sequence length="358" mass="39670">MKKNKTAKLILKDGSIYEGKSFGAPRSLAGETVFATGMVGYPEALTDPSFRGQILILTYPLVGNYGVPKKELWESEKIQVSGLIVCNYNDTPSHHVSEMSLGAWLKEQNVPALEIKDTRELTQKLRTKGVMLGKIQFEGKNIPFEDPDLRNLVSEVSTKKISTTGSGRDTVVLIDCGAKRNIERRLIARGLKVVTVPWDTDVMKLKTPFRAVVISNGPGDPMKAEATIKNVKKVLAKKIPVLGICLGNQILALASGGNTYKLKYGHRSQNQPCVESGAKKAYLTTQNHGFAVKKIPAGFREWFYNANDNTNEGIIHKNLPFMSVQFHPESSPGPLDTDWVFDFFLRKAGIRAKKHKNE</sequence>
<accession>A0A1F6VDZ7</accession>
<evidence type="ECO:0000259" key="9">
    <source>
        <dbReference type="SMART" id="SM01097"/>
    </source>
</evidence>
<dbReference type="GO" id="GO:0006207">
    <property type="term" value="P:'de novo' pyrimidine nucleobase biosynthetic process"/>
    <property type="evidence" value="ECO:0007669"/>
    <property type="project" value="InterPro"/>
</dbReference>
<comment type="subunit">
    <text evidence="8">Composed of two chains; the small (or glutamine) chain promotes the hydrolysis of glutamine to ammonia, which is used by the large (or ammonia) chain to synthesize carbamoyl phosphate. Tetramer of heterodimers (alpha,beta)4.</text>
</comment>
<evidence type="ECO:0000256" key="6">
    <source>
        <dbReference type="ARBA" id="ARBA00022962"/>
    </source>
</evidence>
<dbReference type="InterPro" id="IPR035686">
    <property type="entry name" value="CPSase_GATase1"/>
</dbReference>
<keyword evidence="8" id="KW-0028">Amino-acid biosynthesis</keyword>
<evidence type="ECO:0000256" key="1">
    <source>
        <dbReference type="ARBA" id="ARBA00005077"/>
    </source>
</evidence>
<dbReference type="InterPro" id="IPR036480">
    <property type="entry name" value="CarbP_synth_ssu_N_sf"/>
</dbReference>
<dbReference type="GO" id="GO:0006541">
    <property type="term" value="P:glutamine metabolic process"/>
    <property type="evidence" value="ECO:0007669"/>
    <property type="project" value="InterPro"/>
</dbReference>
<dbReference type="SUPFAM" id="SSF52317">
    <property type="entry name" value="Class I glutamine amidotransferase-like"/>
    <property type="match status" value="1"/>
</dbReference>
<dbReference type="PANTHER" id="PTHR43418:SF7">
    <property type="entry name" value="CARBAMOYL-PHOSPHATE SYNTHASE SMALL CHAIN"/>
    <property type="match status" value="1"/>
</dbReference>
<comment type="function">
    <text evidence="8">Small subunit of the glutamine-dependent carbamoyl phosphate synthetase (CPSase). CPSase catalyzes the formation of carbamoyl phosphate from the ammonia moiety of glutamine, carbonate, and phosphate donated by ATP, constituting the first step of 2 biosynthetic pathways, one leading to arginine and/or urea and the other to pyrimidine nucleotides. The small subunit (glutamine amidotransferase) binds and cleaves glutamine to supply the large subunit with the substrate ammonia.</text>
</comment>
<feature type="domain" description="Carbamoyl-phosphate synthase small subunit N-terminal" evidence="9">
    <location>
        <begin position="5"/>
        <end position="136"/>
    </location>
</feature>
<dbReference type="UniPathway" id="UPA00070">
    <property type="reaction ID" value="UER00115"/>
</dbReference>
<dbReference type="CDD" id="cd01744">
    <property type="entry name" value="GATase1_CPSase"/>
    <property type="match status" value="1"/>
</dbReference>
<dbReference type="AlphaFoldDB" id="A0A1F6VDZ7"/>
<dbReference type="GO" id="GO:0004088">
    <property type="term" value="F:carbamoyl-phosphate synthase (glutamine-hydrolyzing) activity"/>
    <property type="evidence" value="ECO:0007669"/>
    <property type="project" value="UniProtKB-UniRule"/>
</dbReference>
<evidence type="ECO:0000313" key="11">
    <source>
        <dbReference type="Proteomes" id="UP000178235"/>
    </source>
</evidence>
<name>A0A1F6VDZ7_9BACT</name>
<evidence type="ECO:0000256" key="8">
    <source>
        <dbReference type="HAMAP-Rule" id="MF_01209"/>
    </source>
</evidence>
<feature type="active site" evidence="8">
    <location>
        <position position="329"/>
    </location>
</feature>
<dbReference type="InterPro" id="IPR029062">
    <property type="entry name" value="Class_I_gatase-like"/>
</dbReference>
<dbReference type="SUPFAM" id="SSF52021">
    <property type="entry name" value="Carbamoyl phosphate synthetase, small subunit N-terminal domain"/>
    <property type="match status" value="1"/>
</dbReference>
<keyword evidence="3 8" id="KW-0436">Ligase</keyword>
<dbReference type="InterPro" id="IPR002474">
    <property type="entry name" value="CarbamoylP_synth_ssu_N"/>
</dbReference>
<dbReference type="Gene3D" id="3.40.50.880">
    <property type="match status" value="1"/>
</dbReference>
<comment type="caution">
    <text evidence="10">The sequence shown here is derived from an EMBL/GenBank/DDBJ whole genome shotgun (WGS) entry which is preliminary data.</text>
</comment>
<evidence type="ECO:0000256" key="5">
    <source>
        <dbReference type="ARBA" id="ARBA00022840"/>
    </source>
</evidence>
<feature type="binding site" evidence="8">
    <location>
        <position position="287"/>
    </location>
    <ligand>
        <name>L-glutamine</name>
        <dbReference type="ChEBI" id="CHEBI:58359"/>
    </ligand>
</feature>
<feature type="active site" evidence="8">
    <location>
        <position position="327"/>
    </location>
</feature>
<dbReference type="InterPro" id="IPR006274">
    <property type="entry name" value="CarbamoylP_synth_ssu"/>
</dbReference>